<dbReference type="AlphaFoldDB" id="A0A179GD61"/>
<feature type="compositionally biased region" description="Basic and acidic residues" evidence="1">
    <location>
        <begin position="255"/>
        <end position="279"/>
    </location>
</feature>
<feature type="compositionally biased region" description="Basic and acidic residues" evidence="1">
    <location>
        <begin position="301"/>
        <end position="321"/>
    </location>
</feature>
<feature type="compositionally biased region" description="Acidic residues" evidence="1">
    <location>
        <begin position="286"/>
        <end position="298"/>
    </location>
</feature>
<dbReference type="Gene3D" id="2.60.200.20">
    <property type="match status" value="1"/>
</dbReference>
<dbReference type="PROSITE" id="PS50006">
    <property type="entry name" value="FHA_DOMAIN"/>
    <property type="match status" value="1"/>
</dbReference>
<comment type="caution">
    <text evidence="3">The sequence shown here is derived from an EMBL/GenBank/DDBJ whole genome shotgun (WGS) entry which is preliminary data.</text>
</comment>
<evidence type="ECO:0000259" key="2">
    <source>
        <dbReference type="PROSITE" id="PS50006"/>
    </source>
</evidence>
<evidence type="ECO:0000313" key="4">
    <source>
        <dbReference type="Proteomes" id="UP000078240"/>
    </source>
</evidence>
<feature type="region of interest" description="Disordered" evidence="1">
    <location>
        <begin position="201"/>
        <end position="230"/>
    </location>
</feature>
<dbReference type="SMART" id="SM00240">
    <property type="entry name" value="FHA"/>
    <property type="match status" value="1"/>
</dbReference>
<evidence type="ECO:0000313" key="3">
    <source>
        <dbReference type="EMBL" id="OAQ75331.1"/>
    </source>
</evidence>
<dbReference type="CDD" id="cd00060">
    <property type="entry name" value="FHA"/>
    <property type="match status" value="1"/>
</dbReference>
<dbReference type="GO" id="GO:0005737">
    <property type="term" value="C:cytoplasm"/>
    <property type="evidence" value="ECO:0007669"/>
    <property type="project" value="TreeGrafter"/>
</dbReference>
<feature type="compositionally biased region" description="Acidic residues" evidence="1">
    <location>
        <begin position="155"/>
        <end position="170"/>
    </location>
</feature>
<feature type="region of interest" description="Disordered" evidence="1">
    <location>
        <begin position="244"/>
        <end position="347"/>
    </location>
</feature>
<feature type="compositionally biased region" description="Basic and acidic residues" evidence="1">
    <location>
        <begin position="607"/>
        <end position="620"/>
    </location>
</feature>
<sequence length="686" mass="73643">MATPQYDDEAQVLLFDCGHDPSTAFTDRRLFLTKDNPTVAIGRTSKRDATLEQAQSNAWIDSAVMSRHHAKLELDVANKQVLITDVGSLHGTYLNGVLLTPNMPQPLAQDDMLRFGIAVVRSTQSFPPCTMRVLFKFGTEQRPEGRPAVFRVPDDSDYEDDTSDDDDDDPSILNTAAIMLSRGFRPSVTVKTFRSERGEVIDLTEANPGNLEDDEYVPEHGPPSTVPGATSATTAAHNELIHEADVPGSDPHSPWQDREDSPLPEPHQTDVDALDELHDSASMSESADEDDLDLDTPSEVDLSHDLHSSELEDSSASHDSPECGCDDMAPGKPEPPIAERGPLEFGAKGFSSQDLEAAQSLEEDDYMPATAYSTIGLSSQECLSSQDLEAAQNLGEEDYMPATESDANGLSSLGLPAAQDLKVVDYMPATLPLSDMSLPPLGMSLPVPDHIHLPPIACNVRETTMHAMDRSTQAFDSGLAKFITPPQSGRVRRLHPLSLHQPVPRPGQTWNSEDVEPSHGLGQSPLTPAFAAAAGNSCDGGPTSGLLASGAKFLTTPPTGDEPKHTIPSPVDDTSAYAFEQSKKAAAVDEASSRRTHVAINDLLEADGERSKNVPKDQPARKRKLADLSSTTPEEEHSAVTAVQQPGKPDAERPAKRLRKAAEVFGYVALGGVAVMSALIATAPNL</sequence>
<accession>A0A179GD61</accession>
<evidence type="ECO:0000256" key="1">
    <source>
        <dbReference type="SAM" id="MobiDB-lite"/>
    </source>
</evidence>
<dbReference type="EMBL" id="LSBH01000008">
    <property type="protein sequence ID" value="OAQ75331.1"/>
    <property type="molecule type" value="Genomic_DNA"/>
</dbReference>
<proteinExistence type="predicted"/>
<dbReference type="Pfam" id="PF00498">
    <property type="entry name" value="FHA"/>
    <property type="match status" value="1"/>
</dbReference>
<dbReference type="InterPro" id="IPR051176">
    <property type="entry name" value="Cent_Immune-Sig_Mod"/>
</dbReference>
<dbReference type="SUPFAM" id="SSF49879">
    <property type="entry name" value="SMAD/FHA domain"/>
    <property type="match status" value="1"/>
</dbReference>
<feature type="region of interest" description="Disordered" evidence="1">
    <location>
        <begin position="500"/>
        <end position="525"/>
    </location>
</feature>
<dbReference type="PANTHER" id="PTHR15715">
    <property type="entry name" value="CENTROSOMAL PROTEIN OF 170 KDA"/>
    <property type="match status" value="1"/>
</dbReference>
<gene>
    <name evidence="3" type="ORF">VFPBJ_09306</name>
</gene>
<reference evidence="3 4" key="1">
    <citation type="submission" date="2016-01" db="EMBL/GenBank/DDBJ databases">
        <title>Biosynthesis of antibiotic leucinostatins and their inhibition on Phytophthora in bio-control Purpureocillium lilacinum.</title>
        <authorList>
            <person name="Wang G."/>
            <person name="Liu Z."/>
            <person name="Lin R."/>
            <person name="Li E."/>
            <person name="Mao Z."/>
            <person name="Ling J."/>
            <person name="Yin W."/>
            <person name="Xie B."/>
        </authorList>
    </citation>
    <scope>NUCLEOTIDE SEQUENCE [LARGE SCALE GENOMIC DNA]</scope>
    <source>
        <strain evidence="3">PLBJ-1</strain>
    </source>
</reference>
<organism evidence="3 4">
    <name type="scientific">Purpureocillium lilacinum</name>
    <name type="common">Paecilomyces lilacinus</name>
    <dbReference type="NCBI Taxonomy" id="33203"/>
    <lineage>
        <taxon>Eukaryota</taxon>
        <taxon>Fungi</taxon>
        <taxon>Dikarya</taxon>
        <taxon>Ascomycota</taxon>
        <taxon>Pezizomycotina</taxon>
        <taxon>Sordariomycetes</taxon>
        <taxon>Hypocreomycetidae</taxon>
        <taxon>Hypocreales</taxon>
        <taxon>Ophiocordycipitaceae</taxon>
        <taxon>Purpureocillium</taxon>
    </lineage>
</organism>
<dbReference type="PANTHER" id="PTHR15715:SF37">
    <property type="entry name" value="LD47843P"/>
    <property type="match status" value="1"/>
</dbReference>
<dbReference type="Proteomes" id="UP000078240">
    <property type="component" value="Unassembled WGS sequence"/>
</dbReference>
<dbReference type="InterPro" id="IPR008984">
    <property type="entry name" value="SMAD_FHA_dom_sf"/>
</dbReference>
<feature type="domain" description="FHA" evidence="2">
    <location>
        <begin position="39"/>
        <end position="99"/>
    </location>
</feature>
<dbReference type="InterPro" id="IPR000253">
    <property type="entry name" value="FHA_dom"/>
</dbReference>
<feature type="region of interest" description="Disordered" evidence="1">
    <location>
        <begin position="549"/>
        <end position="572"/>
    </location>
</feature>
<feature type="region of interest" description="Disordered" evidence="1">
    <location>
        <begin position="145"/>
        <end position="171"/>
    </location>
</feature>
<name>A0A179GD61_PURLI</name>
<feature type="region of interest" description="Disordered" evidence="1">
    <location>
        <begin position="607"/>
        <end position="655"/>
    </location>
</feature>
<protein>
    <submittedName>
        <fullName evidence="3">FHA domain-containing protein</fullName>
    </submittedName>
</protein>